<evidence type="ECO:0000256" key="5">
    <source>
        <dbReference type="ARBA" id="ARBA00022753"/>
    </source>
</evidence>
<evidence type="ECO:0000256" key="2">
    <source>
        <dbReference type="ARBA" id="ARBA00004177"/>
    </source>
</evidence>
<sequence length="250" mass="27245">MDRTGTDGGGLDMRAGGLDMRSGGLDMGTGGLDMGTGGLDMGTGGLDIRTGGLDIRNCCLKRRGTRKGEEGQEGQEGQTTRNKGQGPLSPPYWQLRLPSDSSLSTKVAKQKRLSGSIRLEDHSEESSETYNAVWSKSVTVHDFTVVGAGVGPALGSYVVWNCTIETLNGSTIKLRKRYSDFDKLRKNLVKTFPSCGASLPELPRKSFVHRFQPKFLEQRKDGIAYFLNCVLLNPEFSSSPVLKDFIFAQL</sequence>
<evidence type="ECO:0000256" key="6">
    <source>
        <dbReference type="ARBA" id="ARBA00023136"/>
    </source>
</evidence>
<dbReference type="STRING" id="86259.A0A4Z1P7K3"/>
<dbReference type="CDD" id="cd07280">
    <property type="entry name" value="PX_YPT35"/>
    <property type="match status" value="1"/>
</dbReference>
<evidence type="ECO:0000313" key="13">
    <source>
        <dbReference type="Proteomes" id="UP000298493"/>
    </source>
</evidence>
<comment type="subcellular location">
    <subcellularLocation>
        <location evidence="2">Endosome</location>
    </subcellularLocation>
    <subcellularLocation>
        <location evidence="1">Vacuole membrane</location>
        <topology evidence="1">Peripheral membrane protein</topology>
    </subcellularLocation>
</comment>
<name>A0A4Z1P7K3_9PEZI</name>
<feature type="region of interest" description="Disordered" evidence="10">
    <location>
        <begin position="65"/>
        <end position="92"/>
    </location>
</feature>
<organism evidence="12 13">
    <name type="scientific">Venturia nashicola</name>
    <dbReference type="NCBI Taxonomy" id="86259"/>
    <lineage>
        <taxon>Eukaryota</taxon>
        <taxon>Fungi</taxon>
        <taxon>Dikarya</taxon>
        <taxon>Ascomycota</taxon>
        <taxon>Pezizomycotina</taxon>
        <taxon>Dothideomycetes</taxon>
        <taxon>Pleosporomycetidae</taxon>
        <taxon>Venturiales</taxon>
        <taxon>Venturiaceae</taxon>
        <taxon>Venturia</taxon>
    </lineage>
</organism>
<comment type="caution">
    <text evidence="12">The sequence shown here is derived from an EMBL/GenBank/DDBJ whole genome shotgun (WGS) entry which is preliminary data.</text>
</comment>
<evidence type="ECO:0000256" key="3">
    <source>
        <dbReference type="ARBA" id="ARBA00007426"/>
    </source>
</evidence>
<dbReference type="PROSITE" id="PS50195">
    <property type="entry name" value="PX"/>
    <property type="match status" value="1"/>
</dbReference>
<dbReference type="Gene3D" id="3.30.1520.10">
    <property type="entry name" value="Phox-like domain"/>
    <property type="match status" value="1"/>
</dbReference>
<dbReference type="PANTHER" id="PTHR10555:SF170">
    <property type="entry name" value="FI18122P1"/>
    <property type="match status" value="1"/>
</dbReference>
<dbReference type="EMBL" id="SNSC02000018">
    <property type="protein sequence ID" value="TID16517.1"/>
    <property type="molecule type" value="Genomic_DNA"/>
</dbReference>
<dbReference type="InterPro" id="IPR001683">
    <property type="entry name" value="PX_dom"/>
</dbReference>
<dbReference type="PANTHER" id="PTHR10555">
    <property type="entry name" value="SORTING NEXIN"/>
    <property type="match status" value="1"/>
</dbReference>
<keyword evidence="13" id="KW-1185">Reference proteome</keyword>
<dbReference type="AlphaFoldDB" id="A0A4Z1P7K3"/>
<dbReference type="SMART" id="SM00312">
    <property type="entry name" value="PX"/>
    <property type="match status" value="1"/>
</dbReference>
<evidence type="ECO:0000256" key="8">
    <source>
        <dbReference type="ARBA" id="ARBA00033774"/>
    </source>
</evidence>
<evidence type="ECO:0000256" key="1">
    <source>
        <dbReference type="ARBA" id="ARBA00004148"/>
    </source>
</evidence>
<dbReference type="GO" id="GO:0010008">
    <property type="term" value="C:endosome membrane"/>
    <property type="evidence" value="ECO:0007669"/>
    <property type="project" value="UniProtKB-SubCell"/>
</dbReference>
<dbReference type="SUPFAM" id="SSF64268">
    <property type="entry name" value="PX domain"/>
    <property type="match status" value="1"/>
</dbReference>
<gene>
    <name evidence="12" type="ORF">E6O75_ATG11635</name>
</gene>
<keyword evidence="4" id="KW-0926">Vacuole</keyword>
<keyword evidence="6" id="KW-0472">Membrane</keyword>
<comment type="function">
    <text evidence="7">Recruits the lipid transfer protein VPS13 to endosomal and vacuolar membranes.</text>
</comment>
<keyword evidence="5" id="KW-0967">Endosome</keyword>
<accession>A0A4Z1P7K3</accession>
<evidence type="ECO:0000256" key="4">
    <source>
        <dbReference type="ARBA" id="ARBA00022554"/>
    </source>
</evidence>
<dbReference type="GO" id="GO:0032266">
    <property type="term" value="F:phosphatidylinositol-3-phosphate binding"/>
    <property type="evidence" value="ECO:0007669"/>
    <property type="project" value="InterPro"/>
</dbReference>
<evidence type="ECO:0000259" key="11">
    <source>
        <dbReference type="PROSITE" id="PS50195"/>
    </source>
</evidence>
<dbReference type="GO" id="GO:0005774">
    <property type="term" value="C:vacuolar membrane"/>
    <property type="evidence" value="ECO:0007669"/>
    <property type="project" value="UniProtKB-SubCell"/>
</dbReference>
<evidence type="ECO:0000313" key="12">
    <source>
        <dbReference type="EMBL" id="TID16517.1"/>
    </source>
</evidence>
<evidence type="ECO:0000256" key="7">
    <source>
        <dbReference type="ARBA" id="ARBA00033728"/>
    </source>
</evidence>
<feature type="domain" description="PX" evidence="11">
    <location>
        <begin position="138"/>
        <end position="250"/>
    </location>
</feature>
<dbReference type="InterPro" id="IPR037917">
    <property type="entry name" value="Ypt35_PX"/>
</dbReference>
<evidence type="ECO:0000256" key="10">
    <source>
        <dbReference type="SAM" id="MobiDB-lite"/>
    </source>
</evidence>
<protein>
    <recommendedName>
        <fullName evidence="8">Endosomal/vacuolar adapter protein YPT35</fullName>
    </recommendedName>
    <alternativeName>
        <fullName evidence="9">PX domain-containing protein YPT35</fullName>
    </alternativeName>
</protein>
<reference evidence="12 13" key="1">
    <citation type="submission" date="2019-04" db="EMBL/GenBank/DDBJ databases">
        <title>High contiguity whole genome sequence and gene annotation resource for two Venturia nashicola isolates.</title>
        <authorList>
            <person name="Prokchorchik M."/>
            <person name="Won K."/>
            <person name="Lee Y."/>
            <person name="Choi E.D."/>
            <person name="Segonzac C."/>
            <person name="Sohn K.H."/>
        </authorList>
    </citation>
    <scope>NUCLEOTIDE SEQUENCE [LARGE SCALE GENOMIC DNA]</scope>
    <source>
        <strain evidence="12 13">PRI2</strain>
    </source>
</reference>
<dbReference type="Pfam" id="PF00787">
    <property type="entry name" value="PX"/>
    <property type="match status" value="1"/>
</dbReference>
<dbReference type="Proteomes" id="UP000298493">
    <property type="component" value="Unassembled WGS sequence"/>
</dbReference>
<proteinExistence type="inferred from homology"/>
<comment type="similarity">
    <text evidence="3">Belongs to the YPT35 family.</text>
</comment>
<evidence type="ECO:0000256" key="9">
    <source>
        <dbReference type="ARBA" id="ARBA00033785"/>
    </source>
</evidence>
<dbReference type="InterPro" id="IPR036871">
    <property type="entry name" value="PX_dom_sf"/>
</dbReference>